<dbReference type="InterPro" id="IPR005584">
    <property type="entry name" value="DNA_gyrase_inhibitor_YacG"/>
</dbReference>
<comment type="cofactor">
    <cofactor evidence="3">
        <name>Zn(2+)</name>
        <dbReference type="ChEBI" id="CHEBI:29105"/>
    </cofactor>
    <text evidence="3">Binds 1 zinc ion.</text>
</comment>
<organism evidence="5 6">
    <name type="scientific">Methylomonas subterranea</name>
    <dbReference type="NCBI Taxonomy" id="2952225"/>
    <lineage>
        <taxon>Bacteria</taxon>
        <taxon>Pseudomonadati</taxon>
        <taxon>Pseudomonadota</taxon>
        <taxon>Gammaproteobacteria</taxon>
        <taxon>Methylococcales</taxon>
        <taxon>Methylococcaceae</taxon>
        <taxon>Methylomonas</taxon>
    </lineage>
</organism>
<evidence type="ECO:0000313" key="5">
    <source>
        <dbReference type="EMBL" id="MCQ8104260.1"/>
    </source>
</evidence>
<dbReference type="SUPFAM" id="SSF57716">
    <property type="entry name" value="Glucocorticoid receptor-like (DNA-binding domain)"/>
    <property type="match status" value="1"/>
</dbReference>
<feature type="binding site" evidence="3">
    <location>
        <position position="34"/>
    </location>
    <ligand>
        <name>Zn(2+)</name>
        <dbReference type="ChEBI" id="CHEBI:29105"/>
    </ligand>
</feature>
<evidence type="ECO:0000256" key="2">
    <source>
        <dbReference type="ARBA" id="ARBA00022833"/>
    </source>
</evidence>
<dbReference type="HAMAP" id="MF_00649">
    <property type="entry name" value="DNA_gyrase_inhibitor_YacG"/>
    <property type="match status" value="1"/>
</dbReference>
<dbReference type="RefSeq" id="WP_256602043.1">
    <property type="nucleotide sequence ID" value="NZ_JANIBJ010000014.1"/>
</dbReference>
<dbReference type="NCBIfam" id="NF001638">
    <property type="entry name" value="PRK00418.1"/>
    <property type="match status" value="1"/>
</dbReference>
<dbReference type="PANTHER" id="PTHR36150:SF1">
    <property type="entry name" value="DNA GYRASE INHIBITOR YACG"/>
    <property type="match status" value="1"/>
</dbReference>
<comment type="subunit">
    <text evidence="3">Interacts with GyrB.</text>
</comment>
<name>A0ABT1TFM2_9GAMM</name>
<keyword evidence="6" id="KW-1185">Reference proteome</keyword>
<protein>
    <recommendedName>
        <fullName evidence="3">DNA gyrase inhibitor YacG</fullName>
    </recommendedName>
</protein>
<comment type="function">
    <text evidence="3">Inhibits all the catalytic activities of DNA gyrase by preventing its interaction with DNA. Acts by binding directly to the C-terminal domain of GyrB, which probably disrupts DNA binding by the gyrase.</text>
</comment>
<keyword evidence="2 3" id="KW-0862">Zinc</keyword>
<reference evidence="5 6" key="1">
    <citation type="submission" date="2022-07" db="EMBL/GenBank/DDBJ databases">
        <title>Methylomonas rivi sp. nov., Methylomonas rosea sp. nov., Methylomonas aureus sp. nov. and Methylomonas subterranea sp. nov., four novel methanotrophs isolated from a freshwater creek and the deep terrestrial subsurface.</title>
        <authorList>
            <person name="Abin C."/>
            <person name="Sankaranarayanan K."/>
            <person name="Garner C."/>
            <person name="Sindelar R."/>
            <person name="Kotary K."/>
            <person name="Garner R."/>
            <person name="Barclay S."/>
            <person name="Lawson P."/>
            <person name="Krumholz L."/>
        </authorList>
    </citation>
    <scope>NUCLEOTIDE SEQUENCE [LARGE SCALE GENOMIC DNA]</scope>
    <source>
        <strain evidence="5 6">SURF-2</strain>
    </source>
</reference>
<dbReference type="Proteomes" id="UP001524499">
    <property type="component" value="Unassembled WGS sequence"/>
</dbReference>
<feature type="region of interest" description="Disordered" evidence="4">
    <location>
        <begin position="46"/>
        <end position="67"/>
    </location>
</feature>
<gene>
    <name evidence="3 5" type="primary">yacG</name>
    <name evidence="5" type="ORF">NP590_09095</name>
</gene>
<evidence type="ECO:0000256" key="4">
    <source>
        <dbReference type="SAM" id="MobiDB-lite"/>
    </source>
</evidence>
<proteinExistence type="inferred from homology"/>
<dbReference type="PANTHER" id="PTHR36150">
    <property type="entry name" value="DNA GYRASE INHIBITOR YACG"/>
    <property type="match status" value="1"/>
</dbReference>
<dbReference type="Gene3D" id="3.30.50.10">
    <property type="entry name" value="Erythroid Transcription Factor GATA-1, subunit A"/>
    <property type="match status" value="1"/>
</dbReference>
<keyword evidence="1 3" id="KW-0479">Metal-binding</keyword>
<comment type="similarity">
    <text evidence="3">Belongs to the DNA gyrase inhibitor YacG family.</text>
</comment>
<comment type="caution">
    <text evidence="5">The sequence shown here is derived from an EMBL/GenBank/DDBJ whole genome shotgun (WGS) entry which is preliminary data.</text>
</comment>
<accession>A0ABT1TFM2</accession>
<sequence>MGERAIATVACPTCKAPVPWTAEQPYKPFCSQRCKLIDLGDWATEAHKIPGQPVSPESDIDWRGPEE</sequence>
<dbReference type="Pfam" id="PF03884">
    <property type="entry name" value="YacG"/>
    <property type="match status" value="1"/>
</dbReference>
<feature type="binding site" evidence="3">
    <location>
        <position position="14"/>
    </location>
    <ligand>
        <name>Zn(2+)</name>
        <dbReference type="ChEBI" id="CHEBI:29105"/>
    </ligand>
</feature>
<evidence type="ECO:0000313" key="6">
    <source>
        <dbReference type="Proteomes" id="UP001524499"/>
    </source>
</evidence>
<evidence type="ECO:0000256" key="1">
    <source>
        <dbReference type="ARBA" id="ARBA00022723"/>
    </source>
</evidence>
<feature type="binding site" evidence="3">
    <location>
        <position position="30"/>
    </location>
    <ligand>
        <name>Zn(2+)</name>
        <dbReference type="ChEBI" id="CHEBI:29105"/>
    </ligand>
</feature>
<evidence type="ECO:0000256" key="3">
    <source>
        <dbReference type="HAMAP-Rule" id="MF_00649"/>
    </source>
</evidence>
<feature type="binding site" evidence="3">
    <location>
        <position position="11"/>
    </location>
    <ligand>
        <name>Zn(2+)</name>
        <dbReference type="ChEBI" id="CHEBI:29105"/>
    </ligand>
</feature>
<dbReference type="InterPro" id="IPR013088">
    <property type="entry name" value="Znf_NHR/GATA"/>
</dbReference>
<dbReference type="EMBL" id="JANIBJ010000014">
    <property type="protein sequence ID" value="MCQ8104260.1"/>
    <property type="molecule type" value="Genomic_DNA"/>
</dbReference>